<dbReference type="InterPro" id="IPR006224">
    <property type="entry name" value="PsdUridine_synth_RluA-like_CS"/>
</dbReference>
<dbReference type="Proteomes" id="UP001527925">
    <property type="component" value="Unassembled WGS sequence"/>
</dbReference>
<reference evidence="4 5" key="1">
    <citation type="submission" date="2023-09" db="EMBL/GenBank/DDBJ databases">
        <title>Pangenome analysis of Batrachochytrium dendrobatidis and related Chytrids.</title>
        <authorList>
            <person name="Yacoub M.N."/>
            <person name="Stajich J.E."/>
            <person name="James T.Y."/>
        </authorList>
    </citation>
    <scope>NUCLEOTIDE SEQUENCE [LARGE SCALE GENOMIC DNA]</scope>
    <source>
        <strain evidence="4 5">JEL0888</strain>
    </source>
</reference>
<dbReference type="EC" id="5.4.99.-" evidence="1"/>
<evidence type="ECO:0000313" key="4">
    <source>
        <dbReference type="EMBL" id="KAL2920151.1"/>
    </source>
</evidence>
<evidence type="ECO:0000313" key="5">
    <source>
        <dbReference type="Proteomes" id="UP001527925"/>
    </source>
</evidence>
<keyword evidence="5" id="KW-1185">Reference proteome</keyword>
<sequence length="472" mass="52070">MSSTVPCKRPPSDDGGTGDAGGTGPAAAAPPDAPAAAAAATASRPTRPGKRPPPKSRKLRDAVNSDPPVFFFENGLRKVRPYQYVYQTYAKQRWLGMTIFQVFEKEFHDRPVEFYRRAIQSGHITVNGNKVALDYVVKNSDLIENGIHRHEPPVTDSPVTIVHRSDKVLILSKPSSIPVHPTGRYRHNTVLHILQYEHNIPALFPINRIDRLTSGLLLMALDKSTASSMMTEMRERQIHKTYLARVKGEFPADAVIECAEPIETVQFKVGVNIVSPTGKPCLTTFRRLSYNGLTSVVQCEPRTGRTHQIRVHLQFLGFPIANDPVYCCSAWGDGMGRGGLDPATRDSIVQRVTEVAFPSEEALLGDLAPGGEASAADPAQETQTNAAVDVAPLSDDPADDCAECRLSRRDPIPEQLTIWLHSWKYSGGSGWQYETPMPDWAQPDFDGDRQLVDRFWAHGGLWDGRAPGEFVE</sequence>
<dbReference type="NCBIfam" id="TIGR00005">
    <property type="entry name" value="rluA_subfam"/>
    <property type="match status" value="1"/>
</dbReference>
<comment type="caution">
    <text evidence="4">The sequence shown here is derived from an EMBL/GenBank/DDBJ whole genome shotgun (WGS) entry which is preliminary data.</text>
</comment>
<dbReference type="InterPro" id="IPR020103">
    <property type="entry name" value="PsdUridine_synth_cat_dom_sf"/>
</dbReference>
<feature type="compositionally biased region" description="Low complexity" evidence="2">
    <location>
        <begin position="25"/>
        <end position="46"/>
    </location>
</feature>
<organism evidence="4 5">
    <name type="scientific">Polyrhizophydium stewartii</name>
    <dbReference type="NCBI Taxonomy" id="2732419"/>
    <lineage>
        <taxon>Eukaryota</taxon>
        <taxon>Fungi</taxon>
        <taxon>Fungi incertae sedis</taxon>
        <taxon>Chytridiomycota</taxon>
        <taxon>Chytridiomycota incertae sedis</taxon>
        <taxon>Chytridiomycetes</taxon>
        <taxon>Rhizophydiales</taxon>
        <taxon>Rhizophydiales incertae sedis</taxon>
        <taxon>Polyrhizophydium</taxon>
    </lineage>
</organism>
<dbReference type="Pfam" id="PF00849">
    <property type="entry name" value="PseudoU_synth_2"/>
    <property type="match status" value="1"/>
</dbReference>
<keyword evidence="1 4" id="KW-0413">Isomerase</keyword>
<proteinExistence type="inferred from homology"/>
<dbReference type="Gene3D" id="3.30.2350.10">
    <property type="entry name" value="Pseudouridine synthase"/>
    <property type="match status" value="1"/>
</dbReference>
<dbReference type="InterPro" id="IPR006225">
    <property type="entry name" value="PsdUridine_synth_RluC/D"/>
</dbReference>
<dbReference type="PROSITE" id="PS01129">
    <property type="entry name" value="PSI_RLU"/>
    <property type="match status" value="1"/>
</dbReference>
<protein>
    <recommendedName>
        <fullName evidence="1">Pseudouridine synthase</fullName>
        <ecNumber evidence="1">5.4.99.-</ecNumber>
    </recommendedName>
</protein>
<comment type="catalytic activity">
    <reaction evidence="1">
        <text>a uridine in RNA = a pseudouridine in RNA</text>
        <dbReference type="Rhea" id="RHEA:48348"/>
        <dbReference type="Rhea" id="RHEA-COMP:12068"/>
        <dbReference type="Rhea" id="RHEA-COMP:12069"/>
        <dbReference type="ChEBI" id="CHEBI:65314"/>
        <dbReference type="ChEBI" id="CHEBI:65315"/>
    </reaction>
</comment>
<dbReference type="GO" id="GO:0160151">
    <property type="term" value="F:tRNA pseudouridine(32) synthase activity"/>
    <property type="evidence" value="ECO:0007669"/>
    <property type="project" value="UniProtKB-EC"/>
</dbReference>
<dbReference type="PANTHER" id="PTHR21600:SF40">
    <property type="entry name" value="PSEUDOURIDYLATE SYNTHASE RPUSD2"/>
    <property type="match status" value="1"/>
</dbReference>
<feature type="compositionally biased region" description="Gly residues" evidence="2">
    <location>
        <begin position="15"/>
        <end position="24"/>
    </location>
</feature>
<name>A0ABR4NKV7_9FUNG</name>
<comment type="similarity">
    <text evidence="1">Belongs to the pseudouridine synthase RluA family.</text>
</comment>
<evidence type="ECO:0000256" key="1">
    <source>
        <dbReference type="RuleBase" id="RU362028"/>
    </source>
</evidence>
<accession>A0ABR4NKV7</accession>
<dbReference type="InterPro" id="IPR050188">
    <property type="entry name" value="RluA_PseudoU_synthase"/>
</dbReference>
<evidence type="ECO:0000259" key="3">
    <source>
        <dbReference type="Pfam" id="PF00849"/>
    </source>
</evidence>
<feature type="domain" description="Pseudouridine synthase RsuA/RluA-like" evidence="3">
    <location>
        <begin position="168"/>
        <end position="314"/>
    </location>
</feature>
<comment type="function">
    <text evidence="1">Responsible for synthesis of pseudouridine from uracil.</text>
</comment>
<gene>
    <name evidence="4" type="primary">RIB2</name>
    <name evidence="4" type="ORF">HK105_200217</name>
</gene>
<feature type="region of interest" description="Disordered" evidence="2">
    <location>
        <begin position="1"/>
        <end position="62"/>
    </location>
</feature>
<dbReference type="CDD" id="cd00165">
    <property type="entry name" value="S4"/>
    <property type="match status" value="1"/>
</dbReference>
<dbReference type="CDD" id="cd02557">
    <property type="entry name" value="PseudoU_synth_ScRIB2"/>
    <property type="match status" value="1"/>
</dbReference>
<evidence type="ECO:0000256" key="2">
    <source>
        <dbReference type="SAM" id="MobiDB-lite"/>
    </source>
</evidence>
<feature type="compositionally biased region" description="Basic residues" evidence="2">
    <location>
        <begin position="47"/>
        <end position="58"/>
    </location>
</feature>
<dbReference type="EMBL" id="JADGIZ020000001">
    <property type="protein sequence ID" value="KAL2920151.1"/>
    <property type="molecule type" value="Genomic_DNA"/>
</dbReference>
<dbReference type="SUPFAM" id="SSF55120">
    <property type="entry name" value="Pseudouridine synthase"/>
    <property type="match status" value="1"/>
</dbReference>
<dbReference type="InterPro" id="IPR006145">
    <property type="entry name" value="PsdUridine_synth_RsuA/RluA"/>
</dbReference>
<dbReference type="PANTHER" id="PTHR21600">
    <property type="entry name" value="MITOCHONDRIAL RNA PSEUDOURIDINE SYNTHASE"/>
    <property type="match status" value="1"/>
</dbReference>